<reference evidence="2" key="1">
    <citation type="submission" date="2016-10" db="EMBL/GenBank/DDBJ databases">
        <authorList>
            <person name="Varghese N."/>
            <person name="Submissions S."/>
        </authorList>
    </citation>
    <scope>NUCLEOTIDE SEQUENCE [LARGE SCALE GENOMIC DNA]</scope>
    <source>
        <strain evidence="2">DSM 1551</strain>
    </source>
</reference>
<dbReference type="AlphaFoldDB" id="A0A1I0G008"/>
<dbReference type="OrthoDB" id="9255944at2"/>
<protein>
    <submittedName>
        <fullName evidence="1">Uncharacterized protein</fullName>
    </submittedName>
</protein>
<proteinExistence type="predicted"/>
<dbReference type="Proteomes" id="UP000198558">
    <property type="component" value="Unassembled WGS sequence"/>
</dbReference>
<dbReference type="EMBL" id="FOIN01000024">
    <property type="protein sequence ID" value="SET64186.1"/>
    <property type="molecule type" value="Genomic_DNA"/>
</dbReference>
<accession>A0A1I0G008</accession>
<evidence type="ECO:0000313" key="2">
    <source>
        <dbReference type="Proteomes" id="UP000198558"/>
    </source>
</evidence>
<organism evidence="1 2">
    <name type="scientific">Thomasclavelia cocleata</name>
    <dbReference type="NCBI Taxonomy" id="69824"/>
    <lineage>
        <taxon>Bacteria</taxon>
        <taxon>Bacillati</taxon>
        <taxon>Bacillota</taxon>
        <taxon>Erysipelotrichia</taxon>
        <taxon>Erysipelotrichales</taxon>
        <taxon>Coprobacillaceae</taxon>
        <taxon>Thomasclavelia</taxon>
    </lineage>
</organism>
<dbReference type="GeneID" id="78288832"/>
<dbReference type="RefSeq" id="WP_092354762.1">
    <property type="nucleotide sequence ID" value="NZ_FOIN01000024.1"/>
</dbReference>
<evidence type="ECO:0000313" key="1">
    <source>
        <dbReference type="EMBL" id="SET64186.1"/>
    </source>
</evidence>
<sequence length="115" mass="13638">MFNEICIYEAKINKQDEIEALMKEVAEFYLSQLGVIEVKYIKRTHRQESFNAVKEGKPPIRLTKWAGKVTYILHWTVEDEETHAYVSKLGLDRFYKRWNRCLTTMPKILLGENIV</sequence>
<keyword evidence="2" id="KW-1185">Reference proteome</keyword>
<name>A0A1I0G008_9FIRM</name>
<gene>
    <name evidence="1" type="ORF">SAMN04489758_12417</name>
</gene>